<dbReference type="RefSeq" id="WP_139173110.1">
    <property type="nucleotide sequence ID" value="NZ_FNBG01000006.1"/>
</dbReference>
<dbReference type="SUPFAM" id="SSF54631">
    <property type="entry name" value="CBS-domain pair"/>
    <property type="match status" value="1"/>
</dbReference>
<dbReference type="OrthoDB" id="9816519at2"/>
<dbReference type="EMBL" id="FNBG01000006">
    <property type="protein sequence ID" value="SDF12542.1"/>
    <property type="molecule type" value="Genomic_DNA"/>
</dbReference>
<evidence type="ECO:0000313" key="1">
    <source>
        <dbReference type="EMBL" id="SDF12542.1"/>
    </source>
</evidence>
<dbReference type="AlphaFoldDB" id="A0A1G7IIL3"/>
<organism evidence="1 2">
    <name type="scientific">Fontibacillus panacisegetis</name>
    <dbReference type="NCBI Taxonomy" id="670482"/>
    <lineage>
        <taxon>Bacteria</taxon>
        <taxon>Bacillati</taxon>
        <taxon>Bacillota</taxon>
        <taxon>Bacilli</taxon>
        <taxon>Bacillales</taxon>
        <taxon>Paenibacillaceae</taxon>
        <taxon>Fontibacillus</taxon>
    </lineage>
</organism>
<dbReference type="Gene3D" id="3.10.580.10">
    <property type="entry name" value="CBS-domain"/>
    <property type="match status" value="1"/>
</dbReference>
<reference evidence="1 2" key="1">
    <citation type="submission" date="2016-10" db="EMBL/GenBank/DDBJ databases">
        <authorList>
            <person name="de Groot N.N."/>
        </authorList>
    </citation>
    <scope>NUCLEOTIDE SEQUENCE [LARGE SCALE GENOMIC DNA]</scope>
    <source>
        <strain evidence="1 2">DSM 28129</strain>
    </source>
</reference>
<evidence type="ECO:0000313" key="2">
    <source>
        <dbReference type="Proteomes" id="UP000198972"/>
    </source>
</evidence>
<accession>A0A1G7IIL3</accession>
<dbReference type="Proteomes" id="UP000198972">
    <property type="component" value="Unassembled WGS sequence"/>
</dbReference>
<proteinExistence type="predicted"/>
<dbReference type="STRING" id="670482.SAMN04488542_10620"/>
<keyword evidence="2" id="KW-1185">Reference proteome</keyword>
<evidence type="ECO:0008006" key="3">
    <source>
        <dbReference type="Google" id="ProtNLM"/>
    </source>
</evidence>
<name>A0A1G7IIL3_9BACL</name>
<sequence length="154" mass="17192">MNSAAFTEASAMLNVLCLETTNTNVDSSIQNYIQHAPKVCNTASCRDTIRVMFSYPESPCIVVCDKRDVPVGLVMSDKFYLTMCSRSGMDHYYNAPITKLMNRTPITLDIHDSLHQITSSVNQRPIGMRNDSIIITSCGQYVGIIRPSDIQHLL</sequence>
<gene>
    <name evidence="1" type="ORF">SAMN04488542_10620</name>
</gene>
<protein>
    <recommendedName>
        <fullName evidence="3">CBS domain-containing protein</fullName>
    </recommendedName>
</protein>
<dbReference type="InterPro" id="IPR046342">
    <property type="entry name" value="CBS_dom_sf"/>
</dbReference>